<feature type="domain" description="RRN7-type" evidence="11">
    <location>
        <begin position="8"/>
        <end position="38"/>
    </location>
</feature>
<keyword evidence="5" id="KW-0862">Zinc</keyword>
<accession>A0A9P4MSJ9</accession>
<evidence type="ECO:0000313" key="15">
    <source>
        <dbReference type="Proteomes" id="UP000799536"/>
    </source>
</evidence>
<keyword evidence="4" id="KW-0863">Zinc-finger</keyword>
<gene>
    <name evidence="14" type="ORF">GQ43DRAFT_465882</name>
</gene>
<dbReference type="Pfam" id="PF20644">
    <property type="entry name" value="Rrn7_cyclin_N"/>
    <property type="match status" value="1"/>
</dbReference>
<evidence type="ECO:0000259" key="11">
    <source>
        <dbReference type="Pfam" id="PF11781"/>
    </source>
</evidence>
<sequence length="544" mass="62411">MDSSRSQWTKGPVCGIENCRSRLYEEGEDGYQYCQNGHRRGDTLVAGEDDDDFNPLARRQRAKVTDDEPEKACQYFKGAQAFDLYLKSIQLVLRHQLWFLVKSKGLPQELENIVCELWALRILQLESRTADISDDIQSQGFTTSESENETENEGRRKASPGRRLSATPTLLDNLALCYLGMHTLRLPVTPGDIHAWITNGDMPYFRAIKLVPPAMRDRLPANYHASLDPNGVVKLERFHYTIGELVIAYSKEYGSIFPPLNHPLLLFRYLKGLALPLEVYGATIKLAEYLECDFSMSTERKGRMSIRDIPEARLISLLVVCVKLFYPFDDRRRYPKTLSEPAATVLNWSEWSKHIDASKDSAGSLYKVAAEDLMKVKEKDVFTMNENILDQYLDWYQRTWIDERAGGQSKDSDFQIALQDMFPIDTAANTQQSSSYTDINKDGGVAELETLKAVHTSLKPRTARTRCEDEEPPLRPGNNYKHYRKPEDLPNMARRFYEEAARISGLSLSMLTMAVFFMERRVQKWSVEQRKLQASSTKNFMVKE</sequence>
<keyword evidence="6" id="KW-0805">Transcription regulation</keyword>
<keyword evidence="9" id="KW-0539">Nucleus</keyword>
<name>A0A9P4MSJ9_9PLEO</name>
<keyword evidence="15" id="KW-1185">Reference proteome</keyword>
<dbReference type="GO" id="GO:0008270">
    <property type="term" value="F:zinc ion binding"/>
    <property type="evidence" value="ECO:0007669"/>
    <property type="project" value="UniProtKB-KW"/>
</dbReference>
<evidence type="ECO:0008006" key="16">
    <source>
        <dbReference type="Google" id="ProtNLM"/>
    </source>
</evidence>
<dbReference type="InterPro" id="IPR048538">
    <property type="entry name" value="Rrn7_cyclin_C"/>
</dbReference>
<comment type="caution">
    <text evidence="14">The sequence shown here is derived from an EMBL/GenBank/DDBJ whole genome shotgun (WGS) entry which is preliminary data.</text>
</comment>
<dbReference type="GO" id="GO:0042790">
    <property type="term" value="P:nucleolar large rRNA transcription by RNA polymerase I"/>
    <property type="evidence" value="ECO:0007669"/>
    <property type="project" value="TreeGrafter"/>
</dbReference>
<comment type="similarity">
    <text evidence="2">Belongs to the RRN7/TAF1B family.</text>
</comment>
<evidence type="ECO:0000256" key="8">
    <source>
        <dbReference type="ARBA" id="ARBA00023163"/>
    </source>
</evidence>
<reference evidence="14" key="1">
    <citation type="journal article" date="2020" name="Stud. Mycol.">
        <title>101 Dothideomycetes genomes: a test case for predicting lifestyles and emergence of pathogens.</title>
        <authorList>
            <person name="Haridas S."/>
            <person name="Albert R."/>
            <person name="Binder M."/>
            <person name="Bloem J."/>
            <person name="Labutti K."/>
            <person name="Salamov A."/>
            <person name="Andreopoulos B."/>
            <person name="Baker S."/>
            <person name="Barry K."/>
            <person name="Bills G."/>
            <person name="Bluhm B."/>
            <person name="Cannon C."/>
            <person name="Castanera R."/>
            <person name="Culley D."/>
            <person name="Daum C."/>
            <person name="Ezra D."/>
            <person name="Gonzalez J."/>
            <person name="Henrissat B."/>
            <person name="Kuo A."/>
            <person name="Liang C."/>
            <person name="Lipzen A."/>
            <person name="Lutzoni F."/>
            <person name="Magnuson J."/>
            <person name="Mondo S."/>
            <person name="Nolan M."/>
            <person name="Ohm R."/>
            <person name="Pangilinan J."/>
            <person name="Park H.-J."/>
            <person name="Ramirez L."/>
            <person name="Alfaro M."/>
            <person name="Sun H."/>
            <person name="Tritt A."/>
            <person name="Yoshinaga Y."/>
            <person name="Zwiers L.-H."/>
            <person name="Turgeon B."/>
            <person name="Goodwin S."/>
            <person name="Spatafora J."/>
            <person name="Crous P."/>
            <person name="Grigoriev I."/>
        </authorList>
    </citation>
    <scope>NUCLEOTIDE SEQUENCE</scope>
    <source>
        <strain evidence="14">ATCC 74209</strain>
    </source>
</reference>
<feature type="domain" description="Rrn7/TAF1B C-terminal cyclin" evidence="13">
    <location>
        <begin position="236"/>
        <end position="400"/>
    </location>
</feature>
<evidence type="ECO:0000256" key="5">
    <source>
        <dbReference type="ARBA" id="ARBA00022833"/>
    </source>
</evidence>
<dbReference type="EMBL" id="ML994170">
    <property type="protein sequence ID" value="KAF2198113.1"/>
    <property type="molecule type" value="Genomic_DNA"/>
</dbReference>
<dbReference type="Proteomes" id="UP000799536">
    <property type="component" value="Unassembled WGS sequence"/>
</dbReference>
<evidence type="ECO:0000256" key="6">
    <source>
        <dbReference type="ARBA" id="ARBA00023015"/>
    </source>
</evidence>
<organism evidence="14 15">
    <name type="scientific">Delitschia confertaspora ATCC 74209</name>
    <dbReference type="NCBI Taxonomy" id="1513339"/>
    <lineage>
        <taxon>Eukaryota</taxon>
        <taxon>Fungi</taxon>
        <taxon>Dikarya</taxon>
        <taxon>Ascomycota</taxon>
        <taxon>Pezizomycotina</taxon>
        <taxon>Dothideomycetes</taxon>
        <taxon>Pleosporomycetidae</taxon>
        <taxon>Pleosporales</taxon>
        <taxon>Delitschiaceae</taxon>
        <taxon>Delitschia</taxon>
    </lineage>
</organism>
<feature type="region of interest" description="Disordered" evidence="10">
    <location>
        <begin position="461"/>
        <end position="485"/>
    </location>
</feature>
<dbReference type="InterPro" id="IPR021752">
    <property type="entry name" value="TF_Rrn7_Zf"/>
</dbReference>
<dbReference type="PANTHER" id="PTHR31576">
    <property type="entry name" value="TATA BOX-BINDING PROTEIN-ASSOCIATED FACTOR RNA POLYMERASE I SUBUNIT B"/>
    <property type="match status" value="1"/>
</dbReference>
<dbReference type="GO" id="GO:0070860">
    <property type="term" value="C:RNA polymerase I core factor complex"/>
    <property type="evidence" value="ECO:0007669"/>
    <property type="project" value="InterPro"/>
</dbReference>
<protein>
    <recommendedName>
        <fullName evidence="16">RRN7-type domain-containing protein</fullName>
    </recommendedName>
</protein>
<evidence type="ECO:0000259" key="13">
    <source>
        <dbReference type="Pfam" id="PF20645"/>
    </source>
</evidence>
<keyword evidence="3" id="KW-0479">Metal-binding</keyword>
<proteinExistence type="inferred from homology"/>
<evidence type="ECO:0000256" key="4">
    <source>
        <dbReference type="ARBA" id="ARBA00022771"/>
    </source>
</evidence>
<dbReference type="OrthoDB" id="428577at2759"/>
<feature type="domain" description="Rrn7/TAF1B N-terminal cyclin" evidence="12">
    <location>
        <begin position="89"/>
        <end position="212"/>
    </location>
</feature>
<evidence type="ECO:0000256" key="10">
    <source>
        <dbReference type="SAM" id="MobiDB-lite"/>
    </source>
</evidence>
<evidence type="ECO:0000256" key="2">
    <source>
        <dbReference type="ARBA" id="ARBA00006899"/>
    </source>
</evidence>
<dbReference type="Pfam" id="PF11781">
    <property type="entry name" value="Zn_ribbon_RRN7"/>
    <property type="match status" value="1"/>
</dbReference>
<comment type="subcellular location">
    <subcellularLocation>
        <location evidence="1">Nucleus</location>
        <location evidence="1">Nucleolus</location>
    </subcellularLocation>
</comment>
<evidence type="ECO:0000313" key="14">
    <source>
        <dbReference type="EMBL" id="KAF2198113.1"/>
    </source>
</evidence>
<dbReference type="InterPro" id="IPR048540">
    <property type="entry name" value="Rrn7_cyclin_N"/>
</dbReference>
<evidence type="ECO:0000256" key="3">
    <source>
        <dbReference type="ARBA" id="ARBA00022723"/>
    </source>
</evidence>
<keyword evidence="7" id="KW-0238">DNA-binding</keyword>
<dbReference type="InterPro" id="IPR033599">
    <property type="entry name" value="TAF1B/Rrn7"/>
</dbReference>
<dbReference type="PANTHER" id="PTHR31576:SF2">
    <property type="entry name" value="TATA BOX-BINDING PROTEIN-ASSOCIATED FACTOR RNA POLYMERASE I SUBUNIT B"/>
    <property type="match status" value="1"/>
</dbReference>
<evidence type="ECO:0000256" key="7">
    <source>
        <dbReference type="ARBA" id="ARBA00023125"/>
    </source>
</evidence>
<dbReference type="Pfam" id="PF20645">
    <property type="entry name" value="Rrn7_cyclin_C"/>
    <property type="match status" value="1"/>
</dbReference>
<dbReference type="GO" id="GO:0001164">
    <property type="term" value="F:RNA polymerase I core promoter sequence-specific DNA binding"/>
    <property type="evidence" value="ECO:0007669"/>
    <property type="project" value="InterPro"/>
</dbReference>
<keyword evidence="8" id="KW-0804">Transcription</keyword>
<feature type="region of interest" description="Disordered" evidence="10">
    <location>
        <begin position="136"/>
        <end position="164"/>
    </location>
</feature>
<evidence type="ECO:0000259" key="12">
    <source>
        <dbReference type="Pfam" id="PF20644"/>
    </source>
</evidence>
<evidence type="ECO:0000256" key="1">
    <source>
        <dbReference type="ARBA" id="ARBA00004604"/>
    </source>
</evidence>
<evidence type="ECO:0000256" key="9">
    <source>
        <dbReference type="ARBA" id="ARBA00023242"/>
    </source>
</evidence>
<dbReference type="AlphaFoldDB" id="A0A9P4MSJ9"/>